<proteinExistence type="predicted"/>
<dbReference type="OrthoDB" id="10603672at2759"/>
<evidence type="ECO:0000313" key="1">
    <source>
        <dbReference type="EMBL" id="KAF7640250.1"/>
    </source>
</evidence>
<sequence>KEKNISNNLINYFNKSNKCSINNLNNLNDNYCYDENMAYPLLLNNEKQKEYCKIKFGKKFNCELVDVLEKYKLNDKNKINKNISVIFII</sequence>
<accession>A0A8T0A3Y5</accession>
<reference evidence="1" key="1">
    <citation type="journal article" date="2020" name="Ecol. Evol.">
        <title>Genome structure and content of the rice root-knot nematode (Meloidogyne graminicola).</title>
        <authorList>
            <person name="Phan N.T."/>
            <person name="Danchin E.G.J."/>
            <person name="Klopp C."/>
            <person name="Perfus-Barbeoch L."/>
            <person name="Kozlowski D.K."/>
            <person name="Koutsovoulos G.D."/>
            <person name="Lopez-Roques C."/>
            <person name="Bouchez O."/>
            <person name="Zahm M."/>
            <person name="Besnard G."/>
            <person name="Bellafiore S."/>
        </authorList>
    </citation>
    <scope>NUCLEOTIDE SEQUENCE</scope>
    <source>
        <strain evidence="1">VN-18</strain>
    </source>
</reference>
<feature type="non-terminal residue" evidence="1">
    <location>
        <position position="89"/>
    </location>
</feature>
<gene>
    <name evidence="1" type="ORF">Mgra_00000079</name>
</gene>
<protein>
    <submittedName>
        <fullName evidence="1">Uncharacterized protein</fullName>
    </submittedName>
</protein>
<feature type="non-terminal residue" evidence="1">
    <location>
        <position position="1"/>
    </location>
</feature>
<keyword evidence="2" id="KW-1185">Reference proteome</keyword>
<dbReference type="AlphaFoldDB" id="A0A8T0A3Y5"/>
<dbReference type="Proteomes" id="UP000605970">
    <property type="component" value="Unassembled WGS sequence"/>
</dbReference>
<organism evidence="1 2">
    <name type="scientific">Meloidogyne graminicola</name>
    <dbReference type="NCBI Taxonomy" id="189291"/>
    <lineage>
        <taxon>Eukaryota</taxon>
        <taxon>Metazoa</taxon>
        <taxon>Ecdysozoa</taxon>
        <taxon>Nematoda</taxon>
        <taxon>Chromadorea</taxon>
        <taxon>Rhabditida</taxon>
        <taxon>Tylenchina</taxon>
        <taxon>Tylenchomorpha</taxon>
        <taxon>Tylenchoidea</taxon>
        <taxon>Meloidogynidae</taxon>
        <taxon>Meloidogyninae</taxon>
        <taxon>Meloidogyne</taxon>
    </lineage>
</organism>
<dbReference type="EMBL" id="JABEBT010000001">
    <property type="protein sequence ID" value="KAF7640250.1"/>
    <property type="molecule type" value="Genomic_DNA"/>
</dbReference>
<name>A0A8T0A3Y5_9BILA</name>
<evidence type="ECO:0000313" key="2">
    <source>
        <dbReference type="Proteomes" id="UP000605970"/>
    </source>
</evidence>
<comment type="caution">
    <text evidence="1">The sequence shown here is derived from an EMBL/GenBank/DDBJ whole genome shotgun (WGS) entry which is preliminary data.</text>
</comment>